<dbReference type="PANTHER" id="PTHR30055:SF234">
    <property type="entry name" value="HTH-TYPE TRANSCRIPTIONAL REGULATOR BETI"/>
    <property type="match status" value="1"/>
</dbReference>
<proteinExistence type="predicted"/>
<dbReference type="OrthoDB" id="3192968at2"/>
<dbReference type="GO" id="GO:0000976">
    <property type="term" value="F:transcription cis-regulatory region binding"/>
    <property type="evidence" value="ECO:0007669"/>
    <property type="project" value="TreeGrafter"/>
</dbReference>
<evidence type="ECO:0000259" key="6">
    <source>
        <dbReference type="PROSITE" id="PS50977"/>
    </source>
</evidence>
<comment type="caution">
    <text evidence="7">The sequence shown here is derived from an EMBL/GenBank/DDBJ whole genome shotgun (WGS) entry which is preliminary data.</text>
</comment>
<dbReference type="Proteomes" id="UP000305929">
    <property type="component" value="Unassembled WGS sequence"/>
</dbReference>
<protein>
    <submittedName>
        <fullName evidence="7">TetR/AcrR family transcriptional regulator</fullName>
    </submittedName>
</protein>
<feature type="compositionally biased region" description="Basic and acidic residues" evidence="5">
    <location>
        <begin position="22"/>
        <end position="32"/>
    </location>
</feature>
<dbReference type="GO" id="GO:0003700">
    <property type="term" value="F:DNA-binding transcription factor activity"/>
    <property type="evidence" value="ECO:0007669"/>
    <property type="project" value="TreeGrafter"/>
</dbReference>
<sequence>MCPSETGTASPDRRGSSTIEVIRPHTDRRTPTTKECTVTTTAPVQRKAPRPRADALRNRERIVTAAREMFVEFGPYVPLDEVARRAGVGNATVYRNFPDRDALVREVVCQVMDRTAQAARQALEETGDAFEALERFVHVSADERVAALCPMISSTFDVNHPDLEASRVRVEQLIEQLMERARRAGQLREDVGPGDLMVAVAQLSRPPAGTGCLNVDRFVHRHLQLFLDGLRAPAPSALPGTPVTLEDLRQA</sequence>
<dbReference type="Pfam" id="PF00440">
    <property type="entry name" value="TetR_N"/>
    <property type="match status" value="1"/>
</dbReference>
<evidence type="ECO:0000256" key="5">
    <source>
        <dbReference type="SAM" id="MobiDB-lite"/>
    </source>
</evidence>
<feature type="domain" description="HTH tetR-type" evidence="6">
    <location>
        <begin position="56"/>
        <end position="115"/>
    </location>
</feature>
<feature type="region of interest" description="Disordered" evidence="5">
    <location>
        <begin position="1"/>
        <end position="55"/>
    </location>
</feature>
<organism evidence="7 8">
    <name type="scientific">Streptomyces lasalocidi</name>
    <name type="common">Streptomyces lasaliensis</name>
    <dbReference type="NCBI Taxonomy" id="324833"/>
    <lineage>
        <taxon>Bacteria</taxon>
        <taxon>Bacillati</taxon>
        <taxon>Actinomycetota</taxon>
        <taxon>Actinomycetes</taxon>
        <taxon>Kitasatosporales</taxon>
        <taxon>Streptomycetaceae</taxon>
        <taxon>Streptomyces</taxon>
    </lineage>
</organism>
<evidence type="ECO:0000256" key="2">
    <source>
        <dbReference type="ARBA" id="ARBA00023125"/>
    </source>
</evidence>
<feature type="DNA-binding region" description="H-T-H motif" evidence="4">
    <location>
        <begin position="78"/>
        <end position="97"/>
    </location>
</feature>
<dbReference type="InterPro" id="IPR009057">
    <property type="entry name" value="Homeodomain-like_sf"/>
</dbReference>
<evidence type="ECO:0000256" key="3">
    <source>
        <dbReference type="ARBA" id="ARBA00023163"/>
    </source>
</evidence>
<dbReference type="Pfam" id="PF21597">
    <property type="entry name" value="TetR_C_43"/>
    <property type="match status" value="1"/>
</dbReference>
<accession>A0A4U5WIN5</accession>
<dbReference type="InterPro" id="IPR036271">
    <property type="entry name" value="Tet_transcr_reg_TetR-rel_C_sf"/>
</dbReference>
<dbReference type="InterPro" id="IPR049445">
    <property type="entry name" value="TetR_SbtR-like_C"/>
</dbReference>
<gene>
    <name evidence="7" type="ORF">E4U91_14925</name>
</gene>
<evidence type="ECO:0000256" key="4">
    <source>
        <dbReference type="PROSITE-ProRule" id="PRU00335"/>
    </source>
</evidence>
<evidence type="ECO:0000313" key="7">
    <source>
        <dbReference type="EMBL" id="TKT01282.1"/>
    </source>
</evidence>
<reference evidence="7 8" key="1">
    <citation type="submission" date="2019-04" db="EMBL/GenBank/DDBJ databases">
        <title>Streptomyces lasaliensis sp. nov., an Actinomycete isolated from soil which produces the polyether antibiotic lasalocid.</title>
        <authorList>
            <person name="Erwin G."/>
            <person name="Haber C."/>
        </authorList>
    </citation>
    <scope>NUCLEOTIDE SEQUENCE [LARGE SCALE GENOMIC DNA]</scope>
    <source>
        <strain evidence="7 8">X-537</strain>
    </source>
</reference>
<dbReference type="PROSITE" id="PS50977">
    <property type="entry name" value="HTH_TETR_2"/>
    <property type="match status" value="1"/>
</dbReference>
<evidence type="ECO:0000313" key="8">
    <source>
        <dbReference type="Proteomes" id="UP000305929"/>
    </source>
</evidence>
<keyword evidence="1" id="KW-0805">Transcription regulation</keyword>
<keyword evidence="2 4" id="KW-0238">DNA-binding</keyword>
<evidence type="ECO:0000256" key="1">
    <source>
        <dbReference type="ARBA" id="ARBA00023015"/>
    </source>
</evidence>
<keyword evidence="3" id="KW-0804">Transcription</keyword>
<dbReference type="SUPFAM" id="SSF48498">
    <property type="entry name" value="Tetracyclin repressor-like, C-terminal domain"/>
    <property type="match status" value="1"/>
</dbReference>
<name>A0A4U5WIN5_STRLS</name>
<dbReference type="PRINTS" id="PR00455">
    <property type="entry name" value="HTHTETR"/>
</dbReference>
<dbReference type="Gene3D" id="1.10.357.10">
    <property type="entry name" value="Tetracycline Repressor, domain 2"/>
    <property type="match status" value="1"/>
</dbReference>
<dbReference type="PANTHER" id="PTHR30055">
    <property type="entry name" value="HTH-TYPE TRANSCRIPTIONAL REGULATOR RUTR"/>
    <property type="match status" value="1"/>
</dbReference>
<dbReference type="AlphaFoldDB" id="A0A4U5WIN5"/>
<dbReference type="InterPro" id="IPR001647">
    <property type="entry name" value="HTH_TetR"/>
</dbReference>
<dbReference type="InterPro" id="IPR050109">
    <property type="entry name" value="HTH-type_TetR-like_transc_reg"/>
</dbReference>
<keyword evidence="8" id="KW-1185">Reference proteome</keyword>
<dbReference type="EMBL" id="SZNQ01000001">
    <property type="protein sequence ID" value="TKT01282.1"/>
    <property type="molecule type" value="Genomic_DNA"/>
</dbReference>
<dbReference type="SUPFAM" id="SSF46689">
    <property type="entry name" value="Homeodomain-like"/>
    <property type="match status" value="1"/>
</dbReference>